<reference evidence="3 4" key="1">
    <citation type="submission" date="2017-06" db="EMBL/GenBank/DDBJ databases">
        <title>Cultured bacterium strain Saccharothrix yanglingensis Hhs.015.</title>
        <authorList>
            <person name="Xia Y."/>
        </authorList>
    </citation>
    <scope>NUCLEOTIDE SEQUENCE [LARGE SCALE GENOMIC DNA]</scope>
    <source>
        <strain evidence="3 4">Hhs.015</strain>
    </source>
</reference>
<dbReference type="Proteomes" id="UP001225605">
    <property type="component" value="Unassembled WGS sequence"/>
</dbReference>
<comment type="caution">
    <text evidence="3">The sequence shown here is derived from an EMBL/GenBank/DDBJ whole genome shotgun (WGS) entry which is preliminary data.</text>
</comment>
<feature type="compositionally biased region" description="Pro residues" evidence="1">
    <location>
        <begin position="72"/>
        <end position="90"/>
    </location>
</feature>
<name>A0ABU0WSZ7_9PSEU</name>
<sequence length="206" mass="22112">MGRSALWGLLIGTVLMTALFMFGIALPTSDVDSGVNVAASLIASGMMGVVMGGVPGTLIGLVVGAVRRPRQALPPPRPRQLPPPPPPPPNDRWSAMVARCELSVSRVRAAVNTIPPSPARQWFERIAAQFDAELAAVRRMAHLGRALDGGQDHPVARRLAAAVRDFTAFEDEVGRVALRMFDQPSLEEARVHLEVLEQQLPHLGNG</sequence>
<keyword evidence="4" id="KW-1185">Reference proteome</keyword>
<keyword evidence="2" id="KW-0472">Membrane</keyword>
<accession>A0ABU0WSZ7</accession>
<evidence type="ECO:0000256" key="2">
    <source>
        <dbReference type="SAM" id="Phobius"/>
    </source>
</evidence>
<organism evidence="3 4">
    <name type="scientific">Saccharothrix yanglingensis</name>
    <dbReference type="NCBI Taxonomy" id="659496"/>
    <lineage>
        <taxon>Bacteria</taxon>
        <taxon>Bacillati</taxon>
        <taxon>Actinomycetota</taxon>
        <taxon>Actinomycetes</taxon>
        <taxon>Pseudonocardiales</taxon>
        <taxon>Pseudonocardiaceae</taxon>
        <taxon>Saccharothrix</taxon>
    </lineage>
</organism>
<evidence type="ECO:0000313" key="4">
    <source>
        <dbReference type="Proteomes" id="UP001225605"/>
    </source>
</evidence>
<proteinExistence type="predicted"/>
<feature type="transmembrane region" description="Helical" evidence="2">
    <location>
        <begin position="7"/>
        <end position="26"/>
    </location>
</feature>
<evidence type="ECO:0008006" key="5">
    <source>
        <dbReference type="Google" id="ProtNLM"/>
    </source>
</evidence>
<gene>
    <name evidence="3" type="ORF">CKY47_01335</name>
</gene>
<dbReference type="EMBL" id="NSDM01000001">
    <property type="protein sequence ID" value="MDQ2582648.1"/>
    <property type="molecule type" value="Genomic_DNA"/>
</dbReference>
<feature type="region of interest" description="Disordered" evidence="1">
    <location>
        <begin position="71"/>
        <end position="92"/>
    </location>
</feature>
<protein>
    <recommendedName>
        <fullName evidence="5">Secreted protein</fullName>
    </recommendedName>
</protein>
<keyword evidence="2" id="KW-1133">Transmembrane helix</keyword>
<keyword evidence="2" id="KW-0812">Transmembrane</keyword>
<evidence type="ECO:0000256" key="1">
    <source>
        <dbReference type="SAM" id="MobiDB-lite"/>
    </source>
</evidence>
<dbReference type="RefSeq" id="WP_306743727.1">
    <property type="nucleotide sequence ID" value="NZ_NSDM01000001.1"/>
</dbReference>
<feature type="transmembrane region" description="Helical" evidence="2">
    <location>
        <begin position="38"/>
        <end position="63"/>
    </location>
</feature>
<evidence type="ECO:0000313" key="3">
    <source>
        <dbReference type="EMBL" id="MDQ2582648.1"/>
    </source>
</evidence>